<sequence length="327" mass="37426">MHAQGIRPQKDSIFLFNGQLLIGEIKNCQMGVLTIDETDLKIITIKLYKVRRIVAETDIFRIETNDRHIYFSQLHPSPTNNHCIVDVGTERRDLSLLDISDMVALEKNFWKRLDGNLGIGFSFTKSSDIGQLTVNSTVYYAARKLEYQLTASAISSLDSGKLSRDNEALQLFSNYNFTTNWFGAGQIYYQRNLELAIARRLQGTLGAGNKLLVHKEYQLLAISGLSVSQEKSTTGEQSVQFEIPVMFRFNFFRYQHPNIQVSAYQSGFVSMSDWGRFRYDGNLNFSLEIVHNFYLSLNFYSNFDNRPPDGSTNKFDYGTSSTISYKF</sequence>
<dbReference type="STRING" id="1220578.FPE01S_01_01220"/>
<name>A0A0E9MVF1_9BACT</name>
<evidence type="ECO:0008006" key="3">
    <source>
        <dbReference type="Google" id="ProtNLM"/>
    </source>
</evidence>
<dbReference type="AlphaFoldDB" id="A0A0E9MVF1"/>
<proteinExistence type="predicted"/>
<comment type="caution">
    <text evidence="1">The sequence shown here is derived from an EMBL/GenBank/DDBJ whole genome shotgun (WGS) entry which is preliminary data.</text>
</comment>
<organism evidence="1 2">
    <name type="scientific">Flavihumibacter petaseus NBRC 106054</name>
    <dbReference type="NCBI Taxonomy" id="1220578"/>
    <lineage>
        <taxon>Bacteria</taxon>
        <taxon>Pseudomonadati</taxon>
        <taxon>Bacteroidota</taxon>
        <taxon>Chitinophagia</taxon>
        <taxon>Chitinophagales</taxon>
        <taxon>Chitinophagaceae</taxon>
        <taxon>Flavihumibacter</taxon>
    </lineage>
</organism>
<dbReference type="EMBL" id="BBWV01000001">
    <property type="protein sequence ID" value="GAO41110.1"/>
    <property type="molecule type" value="Genomic_DNA"/>
</dbReference>
<dbReference type="Proteomes" id="UP000033121">
    <property type="component" value="Unassembled WGS sequence"/>
</dbReference>
<accession>A0A0E9MVF1</accession>
<keyword evidence="2" id="KW-1185">Reference proteome</keyword>
<gene>
    <name evidence="1" type="ORF">FPE01S_01_01220</name>
</gene>
<dbReference type="RefSeq" id="WP_046367032.1">
    <property type="nucleotide sequence ID" value="NZ_BBWV01000001.1"/>
</dbReference>
<dbReference type="Pfam" id="PF04338">
    <property type="entry name" value="DUF481"/>
    <property type="match status" value="1"/>
</dbReference>
<evidence type="ECO:0000313" key="2">
    <source>
        <dbReference type="Proteomes" id="UP000033121"/>
    </source>
</evidence>
<protein>
    <recommendedName>
        <fullName evidence="3">DUF481 domain-containing protein</fullName>
    </recommendedName>
</protein>
<evidence type="ECO:0000313" key="1">
    <source>
        <dbReference type="EMBL" id="GAO41110.1"/>
    </source>
</evidence>
<reference evidence="1 2" key="1">
    <citation type="submission" date="2015-04" db="EMBL/GenBank/DDBJ databases">
        <title>Whole genome shotgun sequence of Flavihumibacter petaseus NBRC 106054.</title>
        <authorList>
            <person name="Miyazawa S."/>
            <person name="Hosoyama A."/>
            <person name="Hashimoto M."/>
            <person name="Noguchi M."/>
            <person name="Tsuchikane K."/>
            <person name="Ohji S."/>
            <person name="Yamazoe A."/>
            <person name="Ichikawa N."/>
            <person name="Kimura A."/>
            <person name="Fujita N."/>
        </authorList>
    </citation>
    <scope>NUCLEOTIDE SEQUENCE [LARGE SCALE GENOMIC DNA]</scope>
    <source>
        <strain evidence="1 2">NBRC 106054</strain>
    </source>
</reference>
<dbReference type="InterPro" id="IPR007433">
    <property type="entry name" value="DUF481"/>
</dbReference>